<dbReference type="PANTHER" id="PTHR35601">
    <property type="entry name" value="TOXIN RELE"/>
    <property type="match status" value="1"/>
</dbReference>
<evidence type="ECO:0000313" key="3">
    <source>
        <dbReference type="EMBL" id="OEO30461.1"/>
    </source>
</evidence>
<dbReference type="PANTHER" id="PTHR35601:SF1">
    <property type="entry name" value="TOXIN RELE"/>
    <property type="match status" value="1"/>
</dbReference>
<keyword evidence="4" id="KW-1185">Reference proteome</keyword>
<dbReference type="OrthoDB" id="5570653at2"/>
<dbReference type="Gene3D" id="3.30.2310.20">
    <property type="entry name" value="RelE-like"/>
    <property type="match status" value="1"/>
</dbReference>
<proteinExistence type="inferred from homology"/>
<comment type="similarity">
    <text evidence="1">Belongs to the RelE toxin family.</text>
</comment>
<dbReference type="Pfam" id="PF05016">
    <property type="entry name" value="ParE_toxin"/>
    <property type="match status" value="1"/>
</dbReference>
<dbReference type="Proteomes" id="UP000095463">
    <property type="component" value="Unassembled WGS sequence"/>
</dbReference>
<gene>
    <name evidence="3" type="ORF">VW23_021210</name>
</gene>
<dbReference type="InterPro" id="IPR035093">
    <property type="entry name" value="RelE/ParE_toxin_dom_sf"/>
</dbReference>
<accession>A0A1E5XPG6</accession>
<keyword evidence="2" id="KW-1277">Toxin-antitoxin system</keyword>
<dbReference type="EMBL" id="LAJE02000205">
    <property type="protein sequence ID" value="OEO30461.1"/>
    <property type="molecule type" value="Genomic_DNA"/>
</dbReference>
<protein>
    <submittedName>
        <fullName evidence="3">Addiction module toxin RelE</fullName>
    </submittedName>
</protein>
<reference evidence="3 4" key="1">
    <citation type="journal article" date="2015" name="Genome Announc.">
        <title>Genome Assemblies of Three Soil-Associated Devosia species: D. insulae, D. limi, and D. soli.</title>
        <authorList>
            <person name="Hassan Y.I."/>
            <person name="Lepp D."/>
            <person name="Zhou T."/>
        </authorList>
    </citation>
    <scope>NUCLEOTIDE SEQUENCE [LARGE SCALE GENOMIC DNA]</scope>
    <source>
        <strain evidence="3 4">DS-56</strain>
    </source>
</reference>
<name>A0A1E5XPG6_9HYPH</name>
<evidence type="ECO:0000256" key="2">
    <source>
        <dbReference type="ARBA" id="ARBA00022649"/>
    </source>
</evidence>
<dbReference type="SUPFAM" id="SSF143011">
    <property type="entry name" value="RelE-like"/>
    <property type="match status" value="1"/>
</dbReference>
<evidence type="ECO:0000313" key="4">
    <source>
        <dbReference type="Proteomes" id="UP000095463"/>
    </source>
</evidence>
<sequence>MSRWRIEFDDRAAKQFRRLGVVDQKRVRSFLDDRVLQSDDPRVLGKSLSGPMAGLWRYRVGDLRIVVRIEHDVLVVYVVAIDDRSRVYR</sequence>
<dbReference type="AlphaFoldDB" id="A0A1E5XPG6"/>
<dbReference type="InterPro" id="IPR007712">
    <property type="entry name" value="RelE/ParE_toxin"/>
</dbReference>
<dbReference type="RefSeq" id="WP_069910329.1">
    <property type="nucleotide sequence ID" value="NZ_LAJE02000205.1"/>
</dbReference>
<comment type="caution">
    <text evidence="3">The sequence shown here is derived from an EMBL/GenBank/DDBJ whole genome shotgun (WGS) entry which is preliminary data.</text>
</comment>
<evidence type="ECO:0000256" key="1">
    <source>
        <dbReference type="ARBA" id="ARBA00006226"/>
    </source>
</evidence>
<organism evidence="3 4">
    <name type="scientific">Devosia insulae DS-56</name>
    <dbReference type="NCBI Taxonomy" id="1116389"/>
    <lineage>
        <taxon>Bacteria</taxon>
        <taxon>Pseudomonadati</taxon>
        <taxon>Pseudomonadota</taxon>
        <taxon>Alphaproteobacteria</taxon>
        <taxon>Hyphomicrobiales</taxon>
        <taxon>Devosiaceae</taxon>
        <taxon>Devosia</taxon>
    </lineage>
</organism>